<keyword evidence="3" id="KW-1185">Reference proteome</keyword>
<sequence length="49" mass="5750">MLVYMVLFLFVVIGIFNLIMAVFLDSVLNDHVARELQELGYRSEESLDW</sequence>
<dbReference type="Proteomes" id="UP001178507">
    <property type="component" value="Unassembled WGS sequence"/>
</dbReference>
<keyword evidence="1" id="KW-1133">Transmembrane helix</keyword>
<keyword evidence="1" id="KW-0812">Transmembrane</keyword>
<accession>A0AA36IJ85</accession>
<organism evidence="2 3">
    <name type="scientific">Effrenium voratum</name>
    <dbReference type="NCBI Taxonomy" id="2562239"/>
    <lineage>
        <taxon>Eukaryota</taxon>
        <taxon>Sar</taxon>
        <taxon>Alveolata</taxon>
        <taxon>Dinophyceae</taxon>
        <taxon>Suessiales</taxon>
        <taxon>Symbiodiniaceae</taxon>
        <taxon>Effrenium</taxon>
    </lineage>
</organism>
<proteinExistence type="predicted"/>
<name>A0AA36IJ85_9DINO</name>
<dbReference type="AlphaFoldDB" id="A0AA36IJ85"/>
<protein>
    <submittedName>
        <fullName evidence="2">Uncharacterized protein</fullName>
    </submittedName>
</protein>
<keyword evidence="1" id="KW-0472">Membrane</keyword>
<gene>
    <name evidence="2" type="ORF">EVOR1521_LOCUS13464</name>
</gene>
<reference evidence="2" key="1">
    <citation type="submission" date="2023-08" db="EMBL/GenBank/DDBJ databases">
        <authorList>
            <person name="Chen Y."/>
            <person name="Shah S."/>
            <person name="Dougan E. K."/>
            <person name="Thang M."/>
            <person name="Chan C."/>
        </authorList>
    </citation>
    <scope>NUCLEOTIDE SEQUENCE</scope>
</reference>
<evidence type="ECO:0000313" key="2">
    <source>
        <dbReference type="EMBL" id="CAJ1387372.1"/>
    </source>
</evidence>
<feature type="transmembrane region" description="Helical" evidence="1">
    <location>
        <begin position="6"/>
        <end position="24"/>
    </location>
</feature>
<comment type="caution">
    <text evidence="2">The sequence shown here is derived from an EMBL/GenBank/DDBJ whole genome shotgun (WGS) entry which is preliminary data.</text>
</comment>
<evidence type="ECO:0000256" key="1">
    <source>
        <dbReference type="SAM" id="Phobius"/>
    </source>
</evidence>
<evidence type="ECO:0000313" key="3">
    <source>
        <dbReference type="Proteomes" id="UP001178507"/>
    </source>
</evidence>
<dbReference type="EMBL" id="CAUJNA010001510">
    <property type="protein sequence ID" value="CAJ1387372.1"/>
    <property type="molecule type" value="Genomic_DNA"/>
</dbReference>